<feature type="transmembrane region" description="Helical" evidence="8">
    <location>
        <begin position="20"/>
        <end position="38"/>
    </location>
</feature>
<evidence type="ECO:0000313" key="10">
    <source>
        <dbReference type="Proteomes" id="UP000198906"/>
    </source>
</evidence>
<dbReference type="Proteomes" id="UP000198906">
    <property type="component" value="Unassembled WGS sequence"/>
</dbReference>
<keyword evidence="2" id="KW-0813">Transport</keyword>
<dbReference type="InterPro" id="IPR037185">
    <property type="entry name" value="EmrE-like"/>
</dbReference>
<keyword evidence="4 7" id="KW-0812">Transmembrane</keyword>
<feature type="transmembrane region" description="Helical" evidence="8">
    <location>
        <begin position="50"/>
        <end position="68"/>
    </location>
</feature>
<dbReference type="InterPro" id="IPR000390">
    <property type="entry name" value="Small_drug/metabolite_transptr"/>
</dbReference>
<dbReference type="FunFam" id="1.10.3730.20:FF:000001">
    <property type="entry name" value="Quaternary ammonium compound resistance transporter SugE"/>
    <property type="match status" value="1"/>
</dbReference>
<organism evidence="9 10">
    <name type="scientific">Micromonospora inyonensis</name>
    <dbReference type="NCBI Taxonomy" id="47866"/>
    <lineage>
        <taxon>Bacteria</taxon>
        <taxon>Bacillati</taxon>
        <taxon>Actinomycetota</taxon>
        <taxon>Actinomycetes</taxon>
        <taxon>Micromonosporales</taxon>
        <taxon>Micromonosporaceae</taxon>
        <taxon>Micromonospora</taxon>
    </lineage>
</organism>
<dbReference type="PANTHER" id="PTHR30561">
    <property type="entry name" value="SMR FAMILY PROTON-DEPENDENT DRUG EFFLUX TRANSPORTER SUGE"/>
    <property type="match status" value="1"/>
</dbReference>
<dbReference type="GO" id="GO:0005886">
    <property type="term" value="C:plasma membrane"/>
    <property type="evidence" value="ECO:0007669"/>
    <property type="project" value="UniProtKB-SubCell"/>
</dbReference>
<evidence type="ECO:0000256" key="2">
    <source>
        <dbReference type="ARBA" id="ARBA00022448"/>
    </source>
</evidence>
<evidence type="ECO:0000313" key="9">
    <source>
        <dbReference type="EMBL" id="SCL31896.1"/>
    </source>
</evidence>
<feature type="transmembrane region" description="Helical" evidence="8">
    <location>
        <begin position="74"/>
        <end position="95"/>
    </location>
</feature>
<dbReference type="STRING" id="47866.GA0074694_6108"/>
<proteinExistence type="inferred from homology"/>
<dbReference type="Gene3D" id="1.10.3730.20">
    <property type="match status" value="1"/>
</dbReference>
<comment type="subcellular location">
    <subcellularLocation>
        <location evidence="1 7">Cell membrane</location>
        <topology evidence="1 7">Multi-pass membrane protein</topology>
    </subcellularLocation>
</comment>
<dbReference type="InterPro" id="IPR045324">
    <property type="entry name" value="Small_multidrug_res"/>
</dbReference>
<dbReference type="Pfam" id="PF00893">
    <property type="entry name" value="Multi_Drug_Res"/>
    <property type="match status" value="1"/>
</dbReference>
<evidence type="ECO:0000256" key="3">
    <source>
        <dbReference type="ARBA" id="ARBA00022475"/>
    </source>
</evidence>
<evidence type="ECO:0000256" key="7">
    <source>
        <dbReference type="RuleBase" id="RU003942"/>
    </source>
</evidence>
<keyword evidence="5 8" id="KW-1133">Transmembrane helix</keyword>
<keyword evidence="10" id="KW-1185">Reference proteome</keyword>
<keyword evidence="6 8" id="KW-0472">Membrane</keyword>
<feature type="transmembrane region" description="Helical" evidence="8">
    <location>
        <begin position="102"/>
        <end position="121"/>
    </location>
</feature>
<accession>A0A1C6SQQ3</accession>
<evidence type="ECO:0000256" key="8">
    <source>
        <dbReference type="SAM" id="Phobius"/>
    </source>
</evidence>
<dbReference type="PANTHER" id="PTHR30561:SF0">
    <property type="entry name" value="GUANIDINIUM EXPORTER"/>
    <property type="match status" value="1"/>
</dbReference>
<name>A0A1C6SQQ3_9ACTN</name>
<dbReference type="AlphaFoldDB" id="A0A1C6SQQ3"/>
<comment type="similarity">
    <text evidence="7">Belongs to the drug/metabolite transporter (DMT) superfamily. Small multidrug resistance (SMR) (TC 2.A.7.1) family.</text>
</comment>
<evidence type="ECO:0000256" key="1">
    <source>
        <dbReference type="ARBA" id="ARBA00004651"/>
    </source>
</evidence>
<dbReference type="SUPFAM" id="SSF103481">
    <property type="entry name" value="Multidrug resistance efflux transporter EmrE"/>
    <property type="match status" value="1"/>
</dbReference>
<keyword evidence="3" id="KW-1003">Cell membrane</keyword>
<protein>
    <submittedName>
        <fullName evidence="9">Quaternary ammonium compound-resistance protein SugE</fullName>
    </submittedName>
</protein>
<sequence length="122" mass="12323">MVLDPSGPVPGACDRGDVMAWLVLVVSGLLETAWAVALDRSAGFSRPLPTAVFAVTLVLSMAGLAYALREIPVGTGYAVWVGIGAVGTAAVGILALGESANLPRLASLLLVVAGVVGLKVFH</sequence>
<dbReference type="GO" id="GO:0022857">
    <property type="term" value="F:transmembrane transporter activity"/>
    <property type="evidence" value="ECO:0007669"/>
    <property type="project" value="InterPro"/>
</dbReference>
<gene>
    <name evidence="9" type="ORF">GA0074694_6108</name>
</gene>
<dbReference type="EMBL" id="FMHU01000002">
    <property type="protein sequence ID" value="SCL31896.1"/>
    <property type="molecule type" value="Genomic_DNA"/>
</dbReference>
<evidence type="ECO:0000256" key="4">
    <source>
        <dbReference type="ARBA" id="ARBA00022692"/>
    </source>
</evidence>
<reference evidence="10" key="1">
    <citation type="submission" date="2016-06" db="EMBL/GenBank/DDBJ databases">
        <authorList>
            <person name="Varghese N."/>
        </authorList>
    </citation>
    <scope>NUCLEOTIDE SEQUENCE [LARGE SCALE GENOMIC DNA]</scope>
    <source>
        <strain evidence="10">DSM 46123</strain>
    </source>
</reference>
<evidence type="ECO:0000256" key="6">
    <source>
        <dbReference type="ARBA" id="ARBA00023136"/>
    </source>
</evidence>
<evidence type="ECO:0000256" key="5">
    <source>
        <dbReference type="ARBA" id="ARBA00022989"/>
    </source>
</evidence>